<evidence type="ECO:0000256" key="7">
    <source>
        <dbReference type="ARBA" id="ARBA00023136"/>
    </source>
</evidence>
<dbReference type="InterPro" id="IPR005828">
    <property type="entry name" value="MFS_sugar_transport-like"/>
</dbReference>
<gene>
    <name evidence="10" type="ORF">AFA91_06480</name>
</gene>
<dbReference type="RefSeq" id="WP_083452768.1">
    <property type="nucleotide sequence ID" value="NZ_CP012150.1"/>
</dbReference>
<feature type="transmembrane region" description="Helical" evidence="8">
    <location>
        <begin position="305"/>
        <end position="325"/>
    </location>
</feature>
<keyword evidence="3" id="KW-1003">Cell membrane</keyword>
<keyword evidence="5" id="KW-0769">Symport</keyword>
<evidence type="ECO:0000256" key="8">
    <source>
        <dbReference type="SAM" id="Phobius"/>
    </source>
</evidence>
<comment type="subcellular location">
    <subcellularLocation>
        <location evidence="1">Cell membrane</location>
        <topology evidence="1">Multi-pass membrane protein</topology>
    </subcellularLocation>
</comment>
<dbReference type="PATRIC" id="fig|134601.6.peg.1347"/>
<dbReference type="PANTHER" id="PTHR43528:SF1">
    <property type="entry name" value="ALPHA-KETOGLUTARATE PERMEASE"/>
    <property type="match status" value="1"/>
</dbReference>
<dbReference type="InterPro" id="IPR051084">
    <property type="entry name" value="H+-coupled_symporters"/>
</dbReference>
<feature type="domain" description="Major facilitator superfamily (MFS) profile" evidence="9">
    <location>
        <begin position="15"/>
        <end position="420"/>
    </location>
</feature>
<feature type="transmembrane region" description="Helical" evidence="8">
    <location>
        <begin position="51"/>
        <end position="75"/>
    </location>
</feature>
<proteinExistence type="predicted"/>
<evidence type="ECO:0000313" key="10">
    <source>
        <dbReference type="EMBL" id="AKS31580.1"/>
    </source>
</evidence>
<feature type="transmembrane region" description="Helical" evidence="8">
    <location>
        <begin position="390"/>
        <end position="414"/>
    </location>
</feature>
<evidence type="ECO:0000313" key="11">
    <source>
        <dbReference type="Proteomes" id="UP000062255"/>
    </source>
</evidence>
<evidence type="ECO:0000256" key="5">
    <source>
        <dbReference type="ARBA" id="ARBA00022847"/>
    </source>
</evidence>
<dbReference type="AlphaFoldDB" id="A0A0K0X2B4"/>
<dbReference type="PANTHER" id="PTHR43528">
    <property type="entry name" value="ALPHA-KETOGLUTARATE PERMEASE"/>
    <property type="match status" value="1"/>
</dbReference>
<dbReference type="GO" id="GO:0005886">
    <property type="term" value="C:plasma membrane"/>
    <property type="evidence" value="ECO:0007669"/>
    <property type="project" value="UniProtKB-SubCell"/>
</dbReference>
<evidence type="ECO:0000256" key="4">
    <source>
        <dbReference type="ARBA" id="ARBA00022692"/>
    </source>
</evidence>
<dbReference type="KEGG" id="mgo:AFA91_06480"/>
<dbReference type="STRING" id="134601.AFA91_06480"/>
<keyword evidence="7 8" id="KW-0472">Membrane</keyword>
<feature type="transmembrane region" description="Helical" evidence="8">
    <location>
        <begin position="275"/>
        <end position="293"/>
    </location>
</feature>
<feature type="transmembrane region" description="Helical" evidence="8">
    <location>
        <begin position="27"/>
        <end position="45"/>
    </location>
</feature>
<reference evidence="10 11" key="1">
    <citation type="submission" date="2015-07" db="EMBL/GenBank/DDBJ databases">
        <title>Complete genome sequence of Mycobacterium goodii X7B, a facultative thermophilic biodesulfurizing bacterium.</title>
        <authorList>
            <person name="Yu B."/>
            <person name="Li F."/>
            <person name="Xu P."/>
        </authorList>
    </citation>
    <scope>NUCLEOTIDE SEQUENCE [LARGE SCALE GENOMIC DNA]</scope>
    <source>
        <strain evidence="10 11">X7B</strain>
    </source>
</reference>
<sequence length="443" mass="47300">MRQLEGEPTARKVRTLAAITVGNSFEWYEWAIYGIFAPFIAAAMFDRADPVSALLSTFAVFAIGFLMRPIGGIVFGRIADRRGRKTVLIATLLMMGTGSMVIALTPDFETLGVWASVVLLLARMAQGFAHGGESATSYSYVAELAPPQKRGAWSSYAYVAVLIGTIGAFVLGVALTAVLGQQAVADWAWRVPFVFGALGSFVVMFLRSRMEESEVFTEQAHAPVTQSATAPPRRLFRPVATGIGLICGLTVFQYTWLAFIPTYAIVHQGVSADTAYLALAGAQFIGLFCLPLWGRLGDAIGRRPVFIGWAVAVAVLQIPLVALAGQSAWSLFIASTVAWVLATATGALQAATLAEQFSTRDRTFGIGLAFSVSVALFGGATPYLNEYMHAHGVGVLAPGWVIVTALISGITAWLMPERRGADLADVGADAVRHTEDVTPTREL</sequence>
<evidence type="ECO:0000256" key="3">
    <source>
        <dbReference type="ARBA" id="ARBA00022475"/>
    </source>
</evidence>
<keyword evidence="2" id="KW-0813">Transport</keyword>
<evidence type="ECO:0000256" key="6">
    <source>
        <dbReference type="ARBA" id="ARBA00022989"/>
    </source>
</evidence>
<dbReference type="Pfam" id="PF00083">
    <property type="entry name" value="Sugar_tr"/>
    <property type="match status" value="2"/>
</dbReference>
<evidence type="ECO:0000256" key="2">
    <source>
        <dbReference type="ARBA" id="ARBA00022448"/>
    </source>
</evidence>
<dbReference type="SUPFAM" id="SSF103473">
    <property type="entry name" value="MFS general substrate transporter"/>
    <property type="match status" value="1"/>
</dbReference>
<evidence type="ECO:0000259" key="9">
    <source>
        <dbReference type="PROSITE" id="PS50850"/>
    </source>
</evidence>
<feature type="transmembrane region" description="Helical" evidence="8">
    <location>
        <begin position="187"/>
        <end position="206"/>
    </location>
</feature>
<feature type="transmembrane region" description="Helical" evidence="8">
    <location>
        <begin position="243"/>
        <end position="263"/>
    </location>
</feature>
<keyword evidence="4 8" id="KW-0812">Transmembrane</keyword>
<feature type="transmembrane region" description="Helical" evidence="8">
    <location>
        <begin position="363"/>
        <end position="384"/>
    </location>
</feature>
<dbReference type="InterPro" id="IPR020846">
    <property type="entry name" value="MFS_dom"/>
</dbReference>
<protein>
    <recommendedName>
        <fullName evidence="9">Major facilitator superfamily (MFS) profile domain-containing protein</fullName>
    </recommendedName>
</protein>
<dbReference type="Proteomes" id="UP000062255">
    <property type="component" value="Chromosome"/>
</dbReference>
<feature type="transmembrane region" description="Helical" evidence="8">
    <location>
        <begin position="87"/>
        <end position="105"/>
    </location>
</feature>
<dbReference type="PROSITE" id="PS50850">
    <property type="entry name" value="MFS"/>
    <property type="match status" value="1"/>
</dbReference>
<evidence type="ECO:0000256" key="1">
    <source>
        <dbReference type="ARBA" id="ARBA00004651"/>
    </source>
</evidence>
<dbReference type="GO" id="GO:0015293">
    <property type="term" value="F:symporter activity"/>
    <property type="evidence" value="ECO:0007669"/>
    <property type="project" value="UniProtKB-KW"/>
</dbReference>
<organism evidence="10 11">
    <name type="scientific">Mycolicibacterium goodii</name>
    <name type="common">Mycobacterium goodii</name>
    <dbReference type="NCBI Taxonomy" id="134601"/>
    <lineage>
        <taxon>Bacteria</taxon>
        <taxon>Bacillati</taxon>
        <taxon>Actinomycetota</taxon>
        <taxon>Actinomycetes</taxon>
        <taxon>Mycobacteriales</taxon>
        <taxon>Mycobacteriaceae</taxon>
        <taxon>Mycolicibacterium</taxon>
    </lineage>
</organism>
<feature type="transmembrane region" description="Helical" evidence="8">
    <location>
        <begin position="331"/>
        <end position="351"/>
    </location>
</feature>
<feature type="transmembrane region" description="Helical" evidence="8">
    <location>
        <begin position="156"/>
        <end position="181"/>
    </location>
</feature>
<name>A0A0K0X2B4_MYCGD</name>
<dbReference type="InterPro" id="IPR036259">
    <property type="entry name" value="MFS_trans_sf"/>
</dbReference>
<accession>A0A0K0X2B4</accession>
<dbReference type="OrthoDB" id="8953821at2"/>
<dbReference type="Gene3D" id="1.20.1250.20">
    <property type="entry name" value="MFS general substrate transporter like domains"/>
    <property type="match status" value="2"/>
</dbReference>
<dbReference type="EMBL" id="CP012150">
    <property type="protein sequence ID" value="AKS31580.1"/>
    <property type="molecule type" value="Genomic_DNA"/>
</dbReference>
<keyword evidence="6 8" id="KW-1133">Transmembrane helix</keyword>